<feature type="domain" description="SLBB" evidence="17">
    <location>
        <begin position="145"/>
        <end position="223"/>
    </location>
</feature>
<organism evidence="18 19">
    <name type="scientific">Belliella marina</name>
    <dbReference type="NCBI Taxonomy" id="1644146"/>
    <lineage>
        <taxon>Bacteria</taxon>
        <taxon>Pseudomonadati</taxon>
        <taxon>Bacteroidota</taxon>
        <taxon>Cytophagia</taxon>
        <taxon>Cytophagales</taxon>
        <taxon>Cyclobacteriaceae</taxon>
        <taxon>Belliella</taxon>
    </lineage>
</organism>
<feature type="domain" description="Polysaccharide export protein N-terminal" evidence="16">
    <location>
        <begin position="39"/>
        <end position="140"/>
    </location>
</feature>
<evidence type="ECO:0000256" key="5">
    <source>
        <dbReference type="ARBA" id="ARBA00022597"/>
    </source>
</evidence>
<evidence type="ECO:0000259" key="16">
    <source>
        <dbReference type="Pfam" id="PF02563"/>
    </source>
</evidence>
<keyword evidence="6 15" id="KW-0812">Transmembrane</keyword>
<evidence type="ECO:0000256" key="4">
    <source>
        <dbReference type="ARBA" id="ARBA00022452"/>
    </source>
</evidence>
<keyword evidence="13" id="KW-0998">Cell outer membrane</keyword>
<evidence type="ECO:0000256" key="12">
    <source>
        <dbReference type="ARBA" id="ARBA00023139"/>
    </source>
</evidence>
<evidence type="ECO:0000256" key="6">
    <source>
        <dbReference type="ARBA" id="ARBA00022692"/>
    </source>
</evidence>
<evidence type="ECO:0000256" key="15">
    <source>
        <dbReference type="SAM" id="Phobius"/>
    </source>
</evidence>
<dbReference type="PANTHER" id="PTHR33619">
    <property type="entry name" value="POLYSACCHARIDE EXPORT PROTEIN GFCE-RELATED"/>
    <property type="match status" value="1"/>
</dbReference>
<keyword evidence="15" id="KW-1133">Transmembrane helix</keyword>
<dbReference type="EMBL" id="JBHUHR010000038">
    <property type="protein sequence ID" value="MFD2035773.1"/>
    <property type="molecule type" value="Genomic_DNA"/>
</dbReference>
<dbReference type="RefSeq" id="WP_376886703.1">
    <property type="nucleotide sequence ID" value="NZ_JBHUHR010000038.1"/>
</dbReference>
<keyword evidence="11 15" id="KW-0472">Membrane</keyword>
<evidence type="ECO:0000313" key="19">
    <source>
        <dbReference type="Proteomes" id="UP001597361"/>
    </source>
</evidence>
<keyword evidence="10" id="KW-0626">Porin</keyword>
<accession>A0ABW4VR29</accession>
<evidence type="ECO:0000256" key="11">
    <source>
        <dbReference type="ARBA" id="ARBA00023136"/>
    </source>
</evidence>
<keyword evidence="8" id="KW-0625">Polysaccharide transport</keyword>
<dbReference type="InterPro" id="IPR049712">
    <property type="entry name" value="Poly_export"/>
</dbReference>
<comment type="similarity">
    <text evidence="2">Belongs to the BexD/CtrA/VexA family.</text>
</comment>
<proteinExistence type="inferred from homology"/>
<keyword evidence="19" id="KW-1185">Reference proteome</keyword>
<keyword evidence="7" id="KW-0732">Signal</keyword>
<evidence type="ECO:0000256" key="8">
    <source>
        <dbReference type="ARBA" id="ARBA00023047"/>
    </source>
</evidence>
<evidence type="ECO:0000313" key="18">
    <source>
        <dbReference type="EMBL" id="MFD2035773.1"/>
    </source>
</evidence>
<dbReference type="InterPro" id="IPR003715">
    <property type="entry name" value="Poly_export_N"/>
</dbReference>
<dbReference type="PANTHER" id="PTHR33619:SF3">
    <property type="entry name" value="POLYSACCHARIDE EXPORT PROTEIN GFCE-RELATED"/>
    <property type="match status" value="1"/>
</dbReference>
<evidence type="ECO:0000256" key="7">
    <source>
        <dbReference type="ARBA" id="ARBA00022729"/>
    </source>
</evidence>
<sequence>MKGLFYICLVTISLYSCSPRNLTYFSNLDPTSETLSEIPSNSNVRIQKNDRLKIVVSSPSMESNVLFNGGVLPNQDELNGVNNNIQQITTNSYLVNSNGKIEFPVIGEIQVAGLTIEEIRNELKFLLRAHVKEPSVNVYLSNFRITVIGEVSNPSHFIVENDKINILEALGMAGDMTAFGKRENVLLMREIDGQRATYRINLNDKEILRSPQFNLIQNDIIYVEPDKAKEKQTRDNRTLITVASIGSSILVALIFNYQNLFN</sequence>
<evidence type="ECO:0000256" key="3">
    <source>
        <dbReference type="ARBA" id="ARBA00022448"/>
    </source>
</evidence>
<evidence type="ECO:0000256" key="13">
    <source>
        <dbReference type="ARBA" id="ARBA00023237"/>
    </source>
</evidence>
<dbReference type="Pfam" id="PF02563">
    <property type="entry name" value="Poly_export"/>
    <property type="match status" value="1"/>
</dbReference>
<reference evidence="19" key="1">
    <citation type="journal article" date="2019" name="Int. J. Syst. Evol. Microbiol.">
        <title>The Global Catalogue of Microorganisms (GCM) 10K type strain sequencing project: providing services to taxonomists for standard genome sequencing and annotation.</title>
        <authorList>
            <consortium name="The Broad Institute Genomics Platform"/>
            <consortium name="The Broad Institute Genome Sequencing Center for Infectious Disease"/>
            <person name="Wu L."/>
            <person name="Ma J."/>
        </authorList>
    </citation>
    <scope>NUCLEOTIDE SEQUENCE [LARGE SCALE GENOMIC DNA]</scope>
    <source>
        <strain evidence="19">CGMCC 1.15180</strain>
    </source>
</reference>
<dbReference type="Pfam" id="PF22461">
    <property type="entry name" value="SLBB_2"/>
    <property type="match status" value="1"/>
</dbReference>
<dbReference type="InterPro" id="IPR054765">
    <property type="entry name" value="SLBB_dom"/>
</dbReference>
<keyword evidence="14" id="KW-0449">Lipoprotein</keyword>
<comment type="caution">
    <text evidence="18">The sequence shown here is derived from an EMBL/GenBank/DDBJ whole genome shotgun (WGS) entry which is preliminary data.</text>
</comment>
<name>A0ABW4VR29_9BACT</name>
<keyword evidence="4" id="KW-1134">Transmembrane beta strand</keyword>
<keyword evidence="3" id="KW-0813">Transport</keyword>
<keyword evidence="12" id="KW-0564">Palmitate</keyword>
<evidence type="ECO:0000256" key="2">
    <source>
        <dbReference type="ARBA" id="ARBA00009450"/>
    </source>
</evidence>
<dbReference type="PROSITE" id="PS51257">
    <property type="entry name" value="PROKAR_LIPOPROTEIN"/>
    <property type="match status" value="1"/>
</dbReference>
<dbReference type="Proteomes" id="UP001597361">
    <property type="component" value="Unassembled WGS sequence"/>
</dbReference>
<feature type="transmembrane region" description="Helical" evidence="15">
    <location>
        <begin position="239"/>
        <end position="257"/>
    </location>
</feature>
<evidence type="ECO:0000259" key="17">
    <source>
        <dbReference type="Pfam" id="PF22461"/>
    </source>
</evidence>
<comment type="subcellular location">
    <subcellularLocation>
        <location evidence="1">Cell outer membrane</location>
        <topology evidence="1">Multi-pass membrane protein</topology>
    </subcellularLocation>
</comment>
<evidence type="ECO:0000256" key="1">
    <source>
        <dbReference type="ARBA" id="ARBA00004571"/>
    </source>
</evidence>
<protein>
    <submittedName>
        <fullName evidence="18">Polysaccharide biosynthesis/export family protein</fullName>
    </submittedName>
</protein>
<evidence type="ECO:0000256" key="10">
    <source>
        <dbReference type="ARBA" id="ARBA00023114"/>
    </source>
</evidence>
<evidence type="ECO:0000256" key="9">
    <source>
        <dbReference type="ARBA" id="ARBA00023065"/>
    </source>
</evidence>
<evidence type="ECO:0000256" key="14">
    <source>
        <dbReference type="ARBA" id="ARBA00023288"/>
    </source>
</evidence>
<gene>
    <name evidence="18" type="ORF">ACFSKL_13300</name>
</gene>
<keyword evidence="5" id="KW-0762">Sugar transport</keyword>
<dbReference type="Gene3D" id="3.30.1950.10">
    <property type="entry name" value="wza like domain"/>
    <property type="match status" value="1"/>
</dbReference>
<keyword evidence="9" id="KW-0406">Ion transport</keyword>